<name>A0A9J6PP44_9GAMM</name>
<dbReference type="Proteomes" id="UP001064262">
    <property type="component" value="Unassembled WGS sequence"/>
</dbReference>
<protein>
    <recommendedName>
        <fullName evidence="1">Glycosyltransferase 2-like domain-containing protein</fullName>
    </recommendedName>
</protein>
<reference evidence="2" key="1">
    <citation type="submission" date="2022-09" db="EMBL/GenBank/DDBJ databases">
        <title>Winslowiella arboricola sp. nov., isolated from bleeding cankers on broadleaf hosts.</title>
        <authorList>
            <person name="Brady C."/>
            <person name="Kaur S."/>
            <person name="Crampton B."/>
            <person name="Maddock D."/>
            <person name="Arnold D."/>
            <person name="Denman S."/>
        </authorList>
    </citation>
    <scope>NUCLEOTIDE SEQUENCE</scope>
    <source>
        <strain evidence="2">BAC 15a-03b</strain>
    </source>
</reference>
<gene>
    <name evidence="2" type="ORF">N5923_17015</name>
</gene>
<dbReference type="InterPro" id="IPR001173">
    <property type="entry name" value="Glyco_trans_2-like"/>
</dbReference>
<dbReference type="Gene3D" id="3.90.550.10">
    <property type="entry name" value="Spore Coat Polysaccharide Biosynthesis Protein SpsA, Chain A"/>
    <property type="match status" value="1"/>
</dbReference>
<dbReference type="SUPFAM" id="SSF53448">
    <property type="entry name" value="Nucleotide-diphospho-sugar transferases"/>
    <property type="match status" value="1"/>
</dbReference>
<dbReference type="AlphaFoldDB" id="A0A9J6PP44"/>
<evidence type="ECO:0000259" key="1">
    <source>
        <dbReference type="Pfam" id="PF00535"/>
    </source>
</evidence>
<feature type="domain" description="Glycosyltransferase 2-like" evidence="1">
    <location>
        <begin position="9"/>
        <end position="94"/>
    </location>
</feature>
<dbReference type="InterPro" id="IPR029044">
    <property type="entry name" value="Nucleotide-diphossugar_trans"/>
</dbReference>
<dbReference type="Pfam" id="PF00535">
    <property type="entry name" value="Glycos_transf_2"/>
    <property type="match status" value="1"/>
</dbReference>
<sequence>MIDGKKVGVGIVTYNRQHGLLKLYQSLPRELIDALIVVNDGQRYPQLDELDCEVHHNENNEGVGRSKNTALRYLQAREVDHFFLIEDDIFVKDPTVFARYIALSAKTGIQHFNFSQHGPKNVREDGTQRIMMQVKYDEQTLVLYPACVGAFCYYSRLCLEKVGLMDEIYYNAVEHLEHTYRVGLAGMHPSYHYFADLENSAAYLGDESWSPQQSNISGKLSSRAISMVAVSHFGEKYGCLPPELPVKTGAEINRELKEIRKRYAIT</sequence>
<comment type="caution">
    <text evidence="2">The sequence shown here is derived from an EMBL/GenBank/DDBJ whole genome shotgun (WGS) entry which is preliminary data.</text>
</comment>
<accession>A0A9J6PP44</accession>
<proteinExistence type="predicted"/>
<evidence type="ECO:0000313" key="2">
    <source>
        <dbReference type="EMBL" id="MCU5779186.1"/>
    </source>
</evidence>
<dbReference type="RefSeq" id="WP_267142655.1">
    <property type="nucleotide sequence ID" value="NZ_JAODIL010000071.1"/>
</dbReference>
<keyword evidence="3" id="KW-1185">Reference proteome</keyword>
<organism evidence="2 3">
    <name type="scientific">Winslowiella arboricola</name>
    <dbReference type="NCBI Taxonomy" id="2978220"/>
    <lineage>
        <taxon>Bacteria</taxon>
        <taxon>Pseudomonadati</taxon>
        <taxon>Pseudomonadota</taxon>
        <taxon>Gammaproteobacteria</taxon>
        <taxon>Enterobacterales</taxon>
        <taxon>Erwiniaceae</taxon>
        <taxon>Winslowiella</taxon>
    </lineage>
</organism>
<evidence type="ECO:0000313" key="3">
    <source>
        <dbReference type="Proteomes" id="UP001064262"/>
    </source>
</evidence>
<dbReference type="EMBL" id="JAODIM010000042">
    <property type="protein sequence ID" value="MCU5779186.1"/>
    <property type="molecule type" value="Genomic_DNA"/>
</dbReference>